<dbReference type="SMART" id="SM00443">
    <property type="entry name" value="G_patch"/>
    <property type="match status" value="1"/>
</dbReference>
<keyword evidence="7" id="KW-1185">Reference proteome</keyword>
<dbReference type="Pfam" id="PF25088">
    <property type="entry name" value="GPKOW_C"/>
    <property type="match status" value="1"/>
</dbReference>
<dbReference type="EMBL" id="MCFH01000031">
    <property type="protein sequence ID" value="ORX47256.1"/>
    <property type="molecule type" value="Genomic_DNA"/>
</dbReference>
<dbReference type="Proteomes" id="UP000193719">
    <property type="component" value="Unassembled WGS sequence"/>
</dbReference>
<evidence type="ECO:0000256" key="3">
    <source>
        <dbReference type="ARBA" id="ARBA00023242"/>
    </source>
</evidence>
<evidence type="ECO:0000256" key="4">
    <source>
        <dbReference type="SAM" id="MobiDB-lite"/>
    </source>
</evidence>
<dbReference type="GO" id="GO:0003676">
    <property type="term" value="F:nucleic acid binding"/>
    <property type="evidence" value="ECO:0007669"/>
    <property type="project" value="InterPro"/>
</dbReference>
<feature type="compositionally biased region" description="Basic and acidic residues" evidence="4">
    <location>
        <begin position="313"/>
        <end position="322"/>
    </location>
</feature>
<feature type="compositionally biased region" description="Basic and acidic residues" evidence="4">
    <location>
        <begin position="91"/>
        <end position="105"/>
    </location>
</feature>
<comment type="similarity">
    <text evidence="2">Belongs to the SPP2 family.</text>
</comment>
<comment type="subcellular location">
    <subcellularLocation>
        <location evidence="1">Nucleus</location>
    </subcellularLocation>
</comment>
<sequence length="576" mass="67246">MEAEKSEKKIKSLGFTLKIKENKKKEVKKNTLFDAKNFRKPFEEDIVYKDDVKIKEELIKEVEGKKIHAVHEEEKKGPLVIPLIKKNEWRNLNDNKENDTDEIKQENNNTKDQILEKEMKEESHSDSSDFKNKYGLQIPVKKRKLNEASEQTIEVTKVETTEPNDNMTIKDNRTLEEIAIDAIKKKSEMKVDNLDHTNSTIEAIPILKQNAVPNTENLKNETEKFRYDIQFRPEESTLEDYERIPIEEFGAAMLRGMGWEKGKAVGRNRGNKDAMVEPIEFIPRPALLGLGAQPKPPDLEDMKKRKKRGMMMGKDEPPKEYKPNITSDGRVKHFKTLDEPRHSERSSSHHRDRDSSRHRRHSSHRSNSDRDKKRSRSRDNYSDHESTSSHTSSAKKETKYTHSHSSSSSYTQSRGSSHHRSHRHSEHSSHRNEEEEAEEDHYHHHQIKPQNTWLYPNIRVRVVSKSYKSGKYYKKKGVVFDIARPGECTLRLDNGKLLEEVKERYLETLIPEINDTILVVKHTTTTDEDYYQKVGKVLSKDRKTETAMIQMESTMTIVNLSFDDICEFKGNSNEFY</sequence>
<feature type="compositionally biased region" description="Low complexity" evidence="4">
    <location>
        <begin position="403"/>
        <end position="415"/>
    </location>
</feature>
<dbReference type="PANTHER" id="PTHR15818">
    <property type="entry name" value="G PATCH AND KOW-CONTAINING"/>
    <property type="match status" value="1"/>
</dbReference>
<feature type="compositionally biased region" description="Basic and acidic residues" evidence="4">
    <location>
        <begin position="366"/>
        <end position="387"/>
    </location>
</feature>
<dbReference type="InterPro" id="IPR026822">
    <property type="entry name" value="Spp2/MOS2_G-patch"/>
</dbReference>
<dbReference type="AlphaFoldDB" id="A0A1Y1V4M3"/>
<reference evidence="6 7" key="2">
    <citation type="submission" date="2016-08" db="EMBL/GenBank/DDBJ databases">
        <title>Pervasive Adenine N6-methylation of Active Genes in Fungi.</title>
        <authorList>
            <consortium name="DOE Joint Genome Institute"/>
            <person name="Mondo S.J."/>
            <person name="Dannebaum R.O."/>
            <person name="Kuo R.C."/>
            <person name="Labutti K."/>
            <person name="Haridas S."/>
            <person name="Kuo A."/>
            <person name="Salamov A."/>
            <person name="Ahrendt S.R."/>
            <person name="Lipzen A."/>
            <person name="Sullivan W."/>
            <person name="Andreopoulos W.B."/>
            <person name="Clum A."/>
            <person name="Lindquist E."/>
            <person name="Daum C."/>
            <person name="Ramamoorthy G.K."/>
            <person name="Gryganskyi A."/>
            <person name="Culley D."/>
            <person name="Magnuson J.K."/>
            <person name="James T.Y."/>
            <person name="O'Malley M.A."/>
            <person name="Stajich J.E."/>
            <person name="Spatafora J.W."/>
            <person name="Visel A."/>
            <person name="Grigoriev I.V."/>
        </authorList>
    </citation>
    <scope>NUCLEOTIDE SEQUENCE [LARGE SCALE GENOMIC DNA]</scope>
    <source>
        <strain evidence="7">finn</strain>
    </source>
</reference>
<comment type="caution">
    <text evidence="6">The sequence shown here is derived from an EMBL/GenBank/DDBJ whole genome shotgun (WGS) entry which is preliminary data.</text>
</comment>
<dbReference type="PANTHER" id="PTHR15818:SF2">
    <property type="entry name" value="G-PATCH DOMAIN AND KOW MOTIFS-CONTAINING PROTEIN"/>
    <property type="match status" value="1"/>
</dbReference>
<feature type="compositionally biased region" description="Basic and acidic residues" evidence="4">
    <location>
        <begin position="113"/>
        <end position="132"/>
    </location>
</feature>
<dbReference type="Pfam" id="PF12656">
    <property type="entry name" value="G-patch_2"/>
    <property type="match status" value="1"/>
</dbReference>
<dbReference type="InterPro" id="IPR045166">
    <property type="entry name" value="Spp2-like"/>
</dbReference>
<dbReference type="OrthoDB" id="5577072at2759"/>
<dbReference type="Gene3D" id="2.30.30.140">
    <property type="match status" value="1"/>
</dbReference>
<dbReference type="STRING" id="1754191.A0A1Y1V4M3"/>
<name>A0A1Y1V4M3_9FUNG</name>
<dbReference type="GO" id="GO:0000398">
    <property type="term" value="P:mRNA splicing, via spliceosome"/>
    <property type="evidence" value="ECO:0007669"/>
    <property type="project" value="InterPro"/>
</dbReference>
<feature type="region of interest" description="Disordered" evidence="4">
    <location>
        <begin position="287"/>
        <end position="448"/>
    </location>
</feature>
<protein>
    <recommendedName>
        <fullName evidence="5">G-patch domain-containing protein</fullName>
    </recommendedName>
</protein>
<dbReference type="PROSITE" id="PS50174">
    <property type="entry name" value="G_PATCH"/>
    <property type="match status" value="1"/>
</dbReference>
<feature type="compositionally biased region" description="Basic and acidic residues" evidence="4">
    <location>
        <begin position="329"/>
        <end position="355"/>
    </location>
</feature>
<dbReference type="InterPro" id="IPR000467">
    <property type="entry name" value="G_patch_dom"/>
</dbReference>
<feature type="compositionally biased region" description="Basic residues" evidence="4">
    <location>
        <begin position="416"/>
        <end position="425"/>
    </location>
</feature>
<evidence type="ECO:0000313" key="7">
    <source>
        <dbReference type="Proteomes" id="UP000193719"/>
    </source>
</evidence>
<dbReference type="GO" id="GO:0005681">
    <property type="term" value="C:spliceosomal complex"/>
    <property type="evidence" value="ECO:0007669"/>
    <property type="project" value="TreeGrafter"/>
</dbReference>
<evidence type="ECO:0000256" key="1">
    <source>
        <dbReference type="ARBA" id="ARBA00004123"/>
    </source>
</evidence>
<evidence type="ECO:0000256" key="2">
    <source>
        <dbReference type="ARBA" id="ARBA00008576"/>
    </source>
</evidence>
<gene>
    <name evidence="6" type="ORF">BCR36DRAFT_405341</name>
</gene>
<feature type="domain" description="G-patch" evidence="5">
    <location>
        <begin position="246"/>
        <end position="295"/>
    </location>
</feature>
<keyword evidence="3" id="KW-0539">Nucleus</keyword>
<accession>A0A1Y1V4M3</accession>
<reference evidence="6 7" key="1">
    <citation type="submission" date="2016-08" db="EMBL/GenBank/DDBJ databases">
        <title>Genomes of anaerobic fungi encode conserved fungal cellulosomes for biomass hydrolysis.</title>
        <authorList>
            <consortium name="DOE Joint Genome Institute"/>
            <person name="Haitjema C.H."/>
            <person name="Gilmore S.P."/>
            <person name="Henske J.K."/>
            <person name="Solomon K.V."/>
            <person name="De Groot R."/>
            <person name="Kuo A."/>
            <person name="Mondo S.J."/>
            <person name="Salamov A.A."/>
            <person name="Labutti K."/>
            <person name="Zhao Z."/>
            <person name="Chiniquy J."/>
            <person name="Barry K."/>
            <person name="Brewer H.M."/>
            <person name="Purvine S.O."/>
            <person name="Wright A.T."/>
            <person name="Boxma B."/>
            <person name="Van Alen T."/>
            <person name="Hackstein J.H."/>
            <person name="Baker S.E."/>
            <person name="Grigoriev I.V."/>
            <person name="O'Malley M.A."/>
        </authorList>
    </citation>
    <scope>NUCLEOTIDE SEQUENCE [LARGE SCALE GENOMIC DNA]</scope>
    <source>
        <strain evidence="7">finn</strain>
    </source>
</reference>
<evidence type="ECO:0000313" key="6">
    <source>
        <dbReference type="EMBL" id="ORX47256.1"/>
    </source>
</evidence>
<organism evidence="6 7">
    <name type="scientific">Piromyces finnis</name>
    <dbReference type="NCBI Taxonomy" id="1754191"/>
    <lineage>
        <taxon>Eukaryota</taxon>
        <taxon>Fungi</taxon>
        <taxon>Fungi incertae sedis</taxon>
        <taxon>Chytridiomycota</taxon>
        <taxon>Chytridiomycota incertae sedis</taxon>
        <taxon>Neocallimastigomycetes</taxon>
        <taxon>Neocallimastigales</taxon>
        <taxon>Neocallimastigaceae</taxon>
        <taxon>Piromyces</taxon>
    </lineage>
</organism>
<feature type="region of interest" description="Disordered" evidence="4">
    <location>
        <begin position="91"/>
        <end position="133"/>
    </location>
</feature>
<evidence type="ECO:0000259" key="5">
    <source>
        <dbReference type="PROSITE" id="PS50174"/>
    </source>
</evidence>
<proteinExistence type="inferred from homology"/>